<dbReference type="GO" id="GO:0005930">
    <property type="term" value="C:axoneme"/>
    <property type="evidence" value="ECO:0007669"/>
    <property type="project" value="InterPro"/>
</dbReference>
<evidence type="ECO:0000256" key="3">
    <source>
        <dbReference type="ARBA" id="ARBA00023054"/>
    </source>
</evidence>
<evidence type="ECO:0000256" key="2">
    <source>
        <dbReference type="ARBA" id="ARBA00016725"/>
    </source>
</evidence>
<sequence>MAPPEGEEAQSQAYYIIQAAQQRNAMKTQGDQLDRDIARGVKELEALENTVNIMNGCNRNYCQSHSEVPEDSELANLKRELEETLKMTLLTGATKRRYNTELRSKCNEFVESSATLEAELAKTNIAEKVLLEKIELQEKELKSLEERLVRAQKCMKKAKATARETKKLETDTWKQFSDDIEARLIGELFDNLVALIFRGIKAEANELAQERAQIYLSAAGFPTSARSQRSGLTSTNPSSTGSSRSPASIDSSSVSSARSDSTLVGSRVTSPANSQSSNGESVASTLRGRSELLKNTRKFAAGNAVVTAVLRRRLTSSPAVSPRRSTRKHTVNTDAPIDKPNHS</sequence>
<gene>
    <name evidence="7" type="ORF">DILT_LOCUS4285</name>
</gene>
<feature type="compositionally biased region" description="Low complexity" evidence="6">
    <location>
        <begin position="230"/>
        <end position="261"/>
    </location>
</feature>
<feature type="region of interest" description="Disordered" evidence="6">
    <location>
        <begin position="224"/>
        <end position="284"/>
    </location>
</feature>
<comment type="similarity">
    <text evidence="1">Belongs to the CCDC39 family.</text>
</comment>
<protein>
    <recommendedName>
        <fullName evidence="2">Coiled-coil domain-containing protein 39</fullName>
    </recommendedName>
</protein>
<name>A0A3P6VEF0_DIBLA</name>
<organism evidence="7 8">
    <name type="scientific">Dibothriocephalus latus</name>
    <name type="common">Fish tapeworm</name>
    <name type="synonym">Diphyllobothrium latum</name>
    <dbReference type="NCBI Taxonomy" id="60516"/>
    <lineage>
        <taxon>Eukaryota</taxon>
        <taxon>Metazoa</taxon>
        <taxon>Spiralia</taxon>
        <taxon>Lophotrochozoa</taxon>
        <taxon>Platyhelminthes</taxon>
        <taxon>Cestoda</taxon>
        <taxon>Eucestoda</taxon>
        <taxon>Diphyllobothriidea</taxon>
        <taxon>Diphyllobothriidae</taxon>
        <taxon>Dibothriocephalus</taxon>
    </lineage>
</organism>
<dbReference type="InterPro" id="IPR033290">
    <property type="entry name" value="CCDC39"/>
</dbReference>
<dbReference type="Pfam" id="PF24161">
    <property type="entry name" value="CCDC39"/>
    <property type="match status" value="1"/>
</dbReference>
<dbReference type="GO" id="GO:0003341">
    <property type="term" value="P:cilium movement"/>
    <property type="evidence" value="ECO:0007669"/>
    <property type="project" value="InterPro"/>
</dbReference>
<evidence type="ECO:0000313" key="8">
    <source>
        <dbReference type="Proteomes" id="UP000281553"/>
    </source>
</evidence>
<evidence type="ECO:0000256" key="4">
    <source>
        <dbReference type="ARBA" id="ARBA00045182"/>
    </source>
</evidence>
<reference evidence="7 8" key="1">
    <citation type="submission" date="2018-11" db="EMBL/GenBank/DDBJ databases">
        <authorList>
            <consortium name="Pathogen Informatics"/>
        </authorList>
    </citation>
    <scope>NUCLEOTIDE SEQUENCE [LARGE SCALE GENOMIC DNA]</scope>
</reference>
<comment type="function">
    <text evidence="4">Required for assembly of dynein regulatory complex (DRC) and inner dynein arm (IDA) complexes, which are responsible for ciliary beat regulation, thereby playing a central role in motility in cilia and flagella. Probably acts together with CCDC40 to form a molecular ruler that determines the 96 nanometer (nm) repeat length and arrangements of components in cilia and flagella. Not required for outer dynein arm complexes assembly.</text>
</comment>
<evidence type="ECO:0000256" key="6">
    <source>
        <dbReference type="SAM" id="MobiDB-lite"/>
    </source>
</evidence>
<dbReference type="GO" id="GO:0060285">
    <property type="term" value="P:cilium-dependent cell motility"/>
    <property type="evidence" value="ECO:0007669"/>
    <property type="project" value="TreeGrafter"/>
</dbReference>
<dbReference type="Proteomes" id="UP000281553">
    <property type="component" value="Unassembled WGS sequence"/>
</dbReference>
<accession>A0A3P6VEF0</accession>
<dbReference type="PANTHER" id="PTHR18962:SF0">
    <property type="entry name" value="COILED-COIL DOMAIN-CONTAINING PROTEIN 39"/>
    <property type="match status" value="1"/>
</dbReference>
<dbReference type="GO" id="GO:0036159">
    <property type="term" value="P:inner dynein arm assembly"/>
    <property type="evidence" value="ECO:0007669"/>
    <property type="project" value="InterPro"/>
</dbReference>
<dbReference type="AlphaFoldDB" id="A0A3P6VEF0"/>
<feature type="coiled-coil region" evidence="5">
    <location>
        <begin position="127"/>
        <end position="161"/>
    </location>
</feature>
<proteinExistence type="inferred from homology"/>
<dbReference type="PANTHER" id="PTHR18962">
    <property type="entry name" value="COILED-COIL DOMAIN-CONTAINING PROTEIN 39"/>
    <property type="match status" value="1"/>
</dbReference>
<feature type="region of interest" description="Disordered" evidence="6">
    <location>
        <begin position="312"/>
        <end position="343"/>
    </location>
</feature>
<dbReference type="OrthoDB" id="10259720at2759"/>
<evidence type="ECO:0000313" key="7">
    <source>
        <dbReference type="EMBL" id="VDK88881.1"/>
    </source>
</evidence>
<evidence type="ECO:0000256" key="1">
    <source>
        <dbReference type="ARBA" id="ARBA00005805"/>
    </source>
</evidence>
<dbReference type="EMBL" id="UYRU01045188">
    <property type="protein sequence ID" value="VDK88881.1"/>
    <property type="molecule type" value="Genomic_DNA"/>
</dbReference>
<feature type="compositionally biased region" description="Polar residues" evidence="6">
    <location>
        <begin position="262"/>
        <end position="284"/>
    </location>
</feature>
<keyword evidence="3 5" id="KW-0175">Coiled coil</keyword>
<evidence type="ECO:0000256" key="5">
    <source>
        <dbReference type="SAM" id="Coils"/>
    </source>
</evidence>
<keyword evidence="8" id="KW-1185">Reference proteome</keyword>